<name>A0ACC0GFS3_9ERIC</name>
<dbReference type="EMBL" id="CM045765">
    <property type="protein sequence ID" value="KAI7999905.1"/>
    <property type="molecule type" value="Genomic_DNA"/>
</dbReference>
<evidence type="ECO:0000313" key="1">
    <source>
        <dbReference type="EMBL" id="KAI7999905.1"/>
    </source>
</evidence>
<dbReference type="Proteomes" id="UP001060215">
    <property type="component" value="Chromosome 8"/>
</dbReference>
<sequence>MAPKVMEQLHGYDFKRYLVFWHYCFRACPWPCSFFKVSSMKVLLLTLQNAPLSLDYERDKKFSKMQMTSNNKFIRCDGREMNLFTHSQLMFTP</sequence>
<comment type="caution">
    <text evidence="1">The sequence shown here is derived from an EMBL/GenBank/DDBJ whole genome shotgun (WGS) entry which is preliminary data.</text>
</comment>
<organism evidence="1 2">
    <name type="scientific">Camellia lanceoleosa</name>
    <dbReference type="NCBI Taxonomy" id="1840588"/>
    <lineage>
        <taxon>Eukaryota</taxon>
        <taxon>Viridiplantae</taxon>
        <taxon>Streptophyta</taxon>
        <taxon>Embryophyta</taxon>
        <taxon>Tracheophyta</taxon>
        <taxon>Spermatophyta</taxon>
        <taxon>Magnoliopsida</taxon>
        <taxon>eudicotyledons</taxon>
        <taxon>Gunneridae</taxon>
        <taxon>Pentapetalae</taxon>
        <taxon>asterids</taxon>
        <taxon>Ericales</taxon>
        <taxon>Theaceae</taxon>
        <taxon>Camellia</taxon>
    </lineage>
</organism>
<gene>
    <name evidence="1" type="ORF">LOK49_LG09G00150</name>
</gene>
<accession>A0ACC0GFS3</accession>
<keyword evidence="1" id="KW-0808">Transferase</keyword>
<keyword evidence="2" id="KW-1185">Reference proteome</keyword>
<protein>
    <submittedName>
        <fullName evidence="1">Serine/threonine-protein kinase OSR1</fullName>
    </submittedName>
</protein>
<evidence type="ECO:0000313" key="2">
    <source>
        <dbReference type="Proteomes" id="UP001060215"/>
    </source>
</evidence>
<reference evidence="1 2" key="1">
    <citation type="journal article" date="2022" name="Plant J.">
        <title>Chromosome-level genome of Camellia lanceoleosa provides a valuable resource for understanding genome evolution and self-incompatibility.</title>
        <authorList>
            <person name="Gong W."/>
            <person name="Xiao S."/>
            <person name="Wang L."/>
            <person name="Liao Z."/>
            <person name="Chang Y."/>
            <person name="Mo W."/>
            <person name="Hu G."/>
            <person name="Li W."/>
            <person name="Zhao G."/>
            <person name="Zhu H."/>
            <person name="Hu X."/>
            <person name="Ji K."/>
            <person name="Xiang X."/>
            <person name="Song Q."/>
            <person name="Yuan D."/>
            <person name="Jin S."/>
            <person name="Zhang L."/>
        </authorList>
    </citation>
    <scope>NUCLEOTIDE SEQUENCE [LARGE SCALE GENOMIC DNA]</scope>
    <source>
        <strain evidence="1">SQ_2022a</strain>
    </source>
</reference>
<keyword evidence="1" id="KW-0418">Kinase</keyword>
<proteinExistence type="predicted"/>